<reference evidence="4" key="2">
    <citation type="submission" date="2012-11" db="EMBL/GenBank/DDBJ databases">
        <authorList>
            <person name="Kuo A."/>
            <person name="Curtis B.A."/>
            <person name="Tanifuji G."/>
            <person name="Burki F."/>
            <person name="Gruber A."/>
            <person name="Irimia M."/>
            <person name="Maruyama S."/>
            <person name="Arias M.C."/>
            <person name="Ball S.G."/>
            <person name="Gile G.H."/>
            <person name="Hirakawa Y."/>
            <person name="Hopkins J.F."/>
            <person name="Rensing S.A."/>
            <person name="Schmutz J."/>
            <person name="Symeonidi A."/>
            <person name="Elias M."/>
            <person name="Eveleigh R.J."/>
            <person name="Herman E.K."/>
            <person name="Klute M.J."/>
            <person name="Nakayama T."/>
            <person name="Obornik M."/>
            <person name="Reyes-Prieto A."/>
            <person name="Armbrust E.V."/>
            <person name="Aves S.J."/>
            <person name="Beiko R.G."/>
            <person name="Coutinho P."/>
            <person name="Dacks J.B."/>
            <person name="Durnford D.G."/>
            <person name="Fast N.M."/>
            <person name="Green B.R."/>
            <person name="Grisdale C."/>
            <person name="Hempe F."/>
            <person name="Henrissat B."/>
            <person name="Hoppner M.P."/>
            <person name="Ishida K.-I."/>
            <person name="Kim E."/>
            <person name="Koreny L."/>
            <person name="Kroth P.G."/>
            <person name="Liu Y."/>
            <person name="Malik S.-B."/>
            <person name="Maier U.G."/>
            <person name="McRose D."/>
            <person name="Mock T."/>
            <person name="Neilson J.A."/>
            <person name="Onodera N.T."/>
            <person name="Poole A.M."/>
            <person name="Pritham E.J."/>
            <person name="Richards T.A."/>
            <person name="Rocap G."/>
            <person name="Roy S.W."/>
            <person name="Sarai C."/>
            <person name="Schaack S."/>
            <person name="Shirato S."/>
            <person name="Slamovits C.H."/>
            <person name="Spencer D.F."/>
            <person name="Suzuki S."/>
            <person name="Worden A.Z."/>
            <person name="Zauner S."/>
            <person name="Barry K."/>
            <person name="Bell C."/>
            <person name="Bharti A.K."/>
            <person name="Crow J.A."/>
            <person name="Grimwood J."/>
            <person name="Kramer R."/>
            <person name="Lindquist E."/>
            <person name="Lucas S."/>
            <person name="Salamov A."/>
            <person name="McFadden G.I."/>
            <person name="Lane C.E."/>
            <person name="Keeling P.J."/>
            <person name="Gray M.W."/>
            <person name="Grigoriev I.V."/>
            <person name="Archibald J.M."/>
        </authorList>
    </citation>
    <scope>NUCLEOTIDE SEQUENCE</scope>
    <source>
        <strain evidence="4">CCMP2712</strain>
    </source>
</reference>
<dbReference type="EnsemblProtists" id="EKX48619">
    <property type="protein sequence ID" value="EKX48619"/>
    <property type="gene ID" value="GUITHDRAFT_151803"/>
</dbReference>
<evidence type="ECO:0000313" key="3">
    <source>
        <dbReference type="EnsemblProtists" id="EKX48619"/>
    </source>
</evidence>
<evidence type="ECO:0000313" key="4">
    <source>
        <dbReference type="Proteomes" id="UP000011087"/>
    </source>
</evidence>
<protein>
    <submittedName>
        <fullName evidence="2 3">Uncharacterized protein</fullName>
    </submittedName>
</protein>
<sequence>MKMLNWDMPPPSSPPAWSSPAAPKEWFKVQLPTSKKDNDDVDSAEGLVQKMVAEKGLRTEWVKVVEFSFLALALSSILAVGPSFIDAWVQRVDPSSVREPQGPSGVDAFLIQTDFSKDRLVLPNGLDDCDHVLPRFITRCSPREGEVKPETRQKVLSWMAQGKGDAEILSMEEVKGAGVSSSQVQAIRQEFVQVKARKDALGRAGGGR</sequence>
<reference evidence="2 4" key="1">
    <citation type="journal article" date="2012" name="Nature">
        <title>Algal genomes reveal evolutionary mosaicism and the fate of nucleomorphs.</title>
        <authorList>
            <consortium name="DOE Joint Genome Institute"/>
            <person name="Curtis B.A."/>
            <person name="Tanifuji G."/>
            <person name="Burki F."/>
            <person name="Gruber A."/>
            <person name="Irimia M."/>
            <person name="Maruyama S."/>
            <person name="Arias M.C."/>
            <person name="Ball S.G."/>
            <person name="Gile G.H."/>
            <person name="Hirakawa Y."/>
            <person name="Hopkins J.F."/>
            <person name="Kuo A."/>
            <person name="Rensing S.A."/>
            <person name="Schmutz J."/>
            <person name="Symeonidi A."/>
            <person name="Elias M."/>
            <person name="Eveleigh R.J."/>
            <person name="Herman E.K."/>
            <person name="Klute M.J."/>
            <person name="Nakayama T."/>
            <person name="Obornik M."/>
            <person name="Reyes-Prieto A."/>
            <person name="Armbrust E.V."/>
            <person name="Aves S.J."/>
            <person name="Beiko R.G."/>
            <person name="Coutinho P."/>
            <person name="Dacks J.B."/>
            <person name="Durnford D.G."/>
            <person name="Fast N.M."/>
            <person name="Green B.R."/>
            <person name="Grisdale C.J."/>
            <person name="Hempel F."/>
            <person name="Henrissat B."/>
            <person name="Hoppner M.P."/>
            <person name="Ishida K."/>
            <person name="Kim E."/>
            <person name="Koreny L."/>
            <person name="Kroth P.G."/>
            <person name="Liu Y."/>
            <person name="Malik S.B."/>
            <person name="Maier U.G."/>
            <person name="McRose D."/>
            <person name="Mock T."/>
            <person name="Neilson J.A."/>
            <person name="Onodera N.T."/>
            <person name="Poole A.M."/>
            <person name="Pritham E.J."/>
            <person name="Richards T.A."/>
            <person name="Rocap G."/>
            <person name="Roy S.W."/>
            <person name="Sarai C."/>
            <person name="Schaack S."/>
            <person name="Shirato S."/>
            <person name="Slamovits C.H."/>
            <person name="Spencer D.F."/>
            <person name="Suzuki S."/>
            <person name="Worden A.Z."/>
            <person name="Zauner S."/>
            <person name="Barry K."/>
            <person name="Bell C."/>
            <person name="Bharti A.K."/>
            <person name="Crow J.A."/>
            <person name="Grimwood J."/>
            <person name="Kramer R."/>
            <person name="Lindquist E."/>
            <person name="Lucas S."/>
            <person name="Salamov A."/>
            <person name="McFadden G.I."/>
            <person name="Lane C.E."/>
            <person name="Keeling P.J."/>
            <person name="Gray M.W."/>
            <person name="Grigoriev I.V."/>
            <person name="Archibald J.M."/>
        </authorList>
    </citation>
    <scope>NUCLEOTIDE SEQUENCE</scope>
    <source>
        <strain evidence="2 4">CCMP2712</strain>
    </source>
</reference>
<keyword evidence="4" id="KW-1185">Reference proteome</keyword>
<gene>
    <name evidence="2" type="ORF">GUITHDRAFT_151803</name>
</gene>
<dbReference type="GeneID" id="17305131"/>
<organism evidence="2">
    <name type="scientific">Guillardia theta (strain CCMP2712)</name>
    <name type="common">Cryptophyte</name>
    <dbReference type="NCBI Taxonomy" id="905079"/>
    <lineage>
        <taxon>Eukaryota</taxon>
        <taxon>Cryptophyceae</taxon>
        <taxon>Pyrenomonadales</taxon>
        <taxon>Geminigeraceae</taxon>
        <taxon>Guillardia</taxon>
    </lineage>
</organism>
<dbReference type="Proteomes" id="UP000011087">
    <property type="component" value="Unassembled WGS sequence"/>
</dbReference>
<dbReference type="PaxDb" id="55529-EKX48619"/>
<reference evidence="3" key="3">
    <citation type="submission" date="2016-03" db="UniProtKB">
        <authorList>
            <consortium name="EnsemblProtists"/>
        </authorList>
    </citation>
    <scope>IDENTIFICATION</scope>
</reference>
<dbReference type="RefSeq" id="XP_005835599.1">
    <property type="nucleotide sequence ID" value="XM_005835542.1"/>
</dbReference>
<dbReference type="HOGENOM" id="CLU_1323097_0_0_1"/>
<feature type="region of interest" description="Disordered" evidence="1">
    <location>
        <begin position="1"/>
        <end position="21"/>
    </location>
</feature>
<name>L1JKD0_GUITC</name>
<dbReference type="KEGG" id="gtt:GUITHDRAFT_151803"/>
<proteinExistence type="predicted"/>
<accession>L1JKD0</accession>
<evidence type="ECO:0000313" key="2">
    <source>
        <dbReference type="EMBL" id="EKX48619.1"/>
    </source>
</evidence>
<dbReference type="AlphaFoldDB" id="L1JKD0"/>
<dbReference type="EMBL" id="JH992985">
    <property type="protein sequence ID" value="EKX48619.1"/>
    <property type="molecule type" value="Genomic_DNA"/>
</dbReference>
<evidence type="ECO:0000256" key="1">
    <source>
        <dbReference type="SAM" id="MobiDB-lite"/>
    </source>
</evidence>